<comment type="caution">
    <text evidence="3">The sequence shown here is derived from an EMBL/GenBank/DDBJ whole genome shotgun (WGS) entry which is preliminary data.</text>
</comment>
<dbReference type="InterPro" id="IPR000073">
    <property type="entry name" value="AB_hydrolase_1"/>
</dbReference>
<dbReference type="PANTHER" id="PTHR10794:SF63">
    <property type="entry name" value="ALPHA_BETA HYDROLASE 1, ISOFORM A"/>
    <property type="match status" value="1"/>
</dbReference>
<dbReference type="Proteomes" id="UP001583186">
    <property type="component" value="Unassembled WGS sequence"/>
</dbReference>
<dbReference type="PIRSF" id="PIRSF005211">
    <property type="entry name" value="Ab_hydro_YheT"/>
    <property type="match status" value="1"/>
</dbReference>
<dbReference type="EMBL" id="JAWCUI010000028">
    <property type="protein sequence ID" value="KAL1895235.1"/>
    <property type="molecule type" value="Genomic_DNA"/>
</dbReference>
<dbReference type="PANTHER" id="PTHR10794">
    <property type="entry name" value="ABHYDROLASE DOMAIN-CONTAINING PROTEIN"/>
    <property type="match status" value="1"/>
</dbReference>
<gene>
    <name evidence="3" type="ORF">Sste5346_005380</name>
</gene>
<dbReference type="InterPro" id="IPR012020">
    <property type="entry name" value="ABHD4"/>
</dbReference>
<reference evidence="3 4" key="1">
    <citation type="journal article" date="2024" name="IMA Fungus">
        <title>IMA Genome - F19 : A genome assembly and annotation guide to empower mycologists, including annotated draft genome sequences of Ceratocystis pirilliformis, Diaporthe australafricana, Fusarium ophioides, Paecilomyces lecythidis, and Sporothrix stenoceras.</title>
        <authorList>
            <person name="Aylward J."/>
            <person name="Wilson A.M."/>
            <person name="Visagie C.M."/>
            <person name="Spraker J."/>
            <person name="Barnes I."/>
            <person name="Buitendag C."/>
            <person name="Ceriani C."/>
            <person name="Del Mar Angel L."/>
            <person name="du Plessis D."/>
            <person name="Fuchs T."/>
            <person name="Gasser K."/>
            <person name="Kramer D."/>
            <person name="Li W."/>
            <person name="Munsamy K."/>
            <person name="Piso A."/>
            <person name="Price J.L."/>
            <person name="Sonnekus B."/>
            <person name="Thomas C."/>
            <person name="van der Nest A."/>
            <person name="van Dijk A."/>
            <person name="van Heerden A."/>
            <person name="van Vuuren N."/>
            <person name="Yilmaz N."/>
            <person name="Duong T.A."/>
            <person name="van der Merwe N.A."/>
            <person name="Wingfield M.J."/>
            <person name="Wingfield B.D."/>
        </authorList>
    </citation>
    <scope>NUCLEOTIDE SEQUENCE [LARGE SCALE GENOMIC DNA]</scope>
    <source>
        <strain evidence="3 4">CMW 5346</strain>
    </source>
</reference>
<name>A0ABR3Z4J5_9PEZI</name>
<evidence type="ECO:0000313" key="3">
    <source>
        <dbReference type="EMBL" id="KAL1895235.1"/>
    </source>
</evidence>
<dbReference type="Gene3D" id="3.40.50.1820">
    <property type="entry name" value="alpha/beta hydrolase"/>
    <property type="match status" value="1"/>
</dbReference>
<dbReference type="Pfam" id="PF00561">
    <property type="entry name" value="Abhydrolase_1"/>
    <property type="match status" value="1"/>
</dbReference>
<proteinExistence type="inferred from homology"/>
<evidence type="ECO:0000313" key="4">
    <source>
        <dbReference type="Proteomes" id="UP001583186"/>
    </source>
</evidence>
<evidence type="ECO:0000256" key="1">
    <source>
        <dbReference type="ARBA" id="ARBA00010884"/>
    </source>
</evidence>
<sequence>MDWFGRASVEFTHSASPLQLALKGVNKNKNGSSNGAASSPSQTTDLATLCRDSTPVCQLNPLLFNGHLQTMWTAVAKGAPEIYYKRRIFEADHKLYTGSFAVDFAVPPYEDQHRPEDAALPPRTSYFDEDGFKNIGSSDTRPMLLVLHGLSGGSYEVYLRHCLAPLLDADDLPWEIAVVNARGCAGSEITSGVLFNARATWDVRQVAQWARATFPNRPLFGLGFSLGANILTNYVGEEGANCPLKAAIVVGNPFDLQVSNKFLQSNFMGRNLYETVMGSNMKKLINRHREAILEHTDLDLDRINQIKTLYEFDREVQCPTWGYPTEEAYYRDASSCDSLLNIRIPFMALQAKDDPIAVAEAVPYGEFKHNPYTVLCMTSLGGHLSWFEPGGGRWHAKPVSQFLHKMAVEVDLDAIPRDLHDVNTKQRKGVNYSPLRRKMEINLDEA</sequence>
<dbReference type="SUPFAM" id="SSF53474">
    <property type="entry name" value="alpha/beta-Hydrolases"/>
    <property type="match status" value="1"/>
</dbReference>
<evidence type="ECO:0000259" key="2">
    <source>
        <dbReference type="Pfam" id="PF00561"/>
    </source>
</evidence>
<feature type="domain" description="AB hydrolase-1" evidence="2">
    <location>
        <begin position="142"/>
        <end position="363"/>
    </location>
</feature>
<keyword evidence="4" id="KW-1185">Reference proteome</keyword>
<organism evidence="3 4">
    <name type="scientific">Sporothrix stenoceras</name>
    <dbReference type="NCBI Taxonomy" id="5173"/>
    <lineage>
        <taxon>Eukaryota</taxon>
        <taxon>Fungi</taxon>
        <taxon>Dikarya</taxon>
        <taxon>Ascomycota</taxon>
        <taxon>Pezizomycotina</taxon>
        <taxon>Sordariomycetes</taxon>
        <taxon>Sordariomycetidae</taxon>
        <taxon>Ophiostomatales</taxon>
        <taxon>Ophiostomataceae</taxon>
        <taxon>Sporothrix</taxon>
    </lineage>
</organism>
<dbReference type="InterPro" id="IPR050960">
    <property type="entry name" value="AB_hydrolase_4_sf"/>
</dbReference>
<dbReference type="InterPro" id="IPR029058">
    <property type="entry name" value="AB_hydrolase_fold"/>
</dbReference>
<comment type="similarity">
    <text evidence="1">Belongs to the AB hydrolase superfamily. AB hydrolase 4 family.</text>
</comment>
<protein>
    <recommendedName>
        <fullName evidence="2">AB hydrolase-1 domain-containing protein</fullName>
    </recommendedName>
</protein>
<accession>A0ABR3Z4J5</accession>